<keyword evidence="1" id="KW-0812">Transmembrane</keyword>
<protein>
    <submittedName>
        <fullName evidence="2">Uncharacterized protein</fullName>
    </submittedName>
</protein>
<evidence type="ECO:0000256" key="1">
    <source>
        <dbReference type="SAM" id="Phobius"/>
    </source>
</evidence>
<reference evidence="2 3" key="1">
    <citation type="journal article" date="2018" name="Aquat. Microb. Ecol.">
        <title>Gammaproteobacterial methanotrophs dominate.</title>
        <authorList>
            <person name="Rissanen A.J."/>
            <person name="Saarenheimo J."/>
            <person name="Tiirola M."/>
            <person name="Peura S."/>
            <person name="Aalto S.L."/>
            <person name="Karvinen A."/>
            <person name="Nykanen H."/>
        </authorList>
    </citation>
    <scope>NUCLEOTIDE SEQUENCE [LARGE SCALE GENOMIC DNA]</scope>
    <source>
        <strain evidence="2">AMbin10</strain>
    </source>
</reference>
<dbReference type="EMBL" id="QJPH01000512">
    <property type="protein sequence ID" value="PZN71702.1"/>
    <property type="molecule type" value="Genomic_DNA"/>
</dbReference>
<comment type="caution">
    <text evidence="2">The sequence shown here is derived from an EMBL/GenBank/DDBJ whole genome shotgun (WGS) entry which is preliminary data.</text>
</comment>
<accession>A0A2W4QHW2</accession>
<dbReference type="Proteomes" id="UP000249396">
    <property type="component" value="Unassembled WGS sequence"/>
</dbReference>
<feature type="transmembrane region" description="Helical" evidence="1">
    <location>
        <begin position="6"/>
        <end position="24"/>
    </location>
</feature>
<dbReference type="AlphaFoldDB" id="A0A2W4QHW2"/>
<organism evidence="2 3">
    <name type="scientific">Candidatus Methylumidiphilus alinenensis</name>
    <dbReference type="NCBI Taxonomy" id="2202197"/>
    <lineage>
        <taxon>Bacteria</taxon>
        <taxon>Pseudomonadati</taxon>
        <taxon>Pseudomonadota</taxon>
        <taxon>Gammaproteobacteria</taxon>
        <taxon>Methylococcales</taxon>
        <taxon>Candidatus Methylumidiphilus</taxon>
    </lineage>
</organism>
<keyword evidence="1" id="KW-1133">Transmembrane helix</keyword>
<gene>
    <name evidence="2" type="ORF">DM484_25820</name>
</gene>
<evidence type="ECO:0000313" key="2">
    <source>
        <dbReference type="EMBL" id="PZN71702.1"/>
    </source>
</evidence>
<keyword evidence="1" id="KW-0472">Membrane</keyword>
<name>A0A2W4QHW2_9GAMM</name>
<evidence type="ECO:0000313" key="3">
    <source>
        <dbReference type="Proteomes" id="UP000249396"/>
    </source>
</evidence>
<proteinExistence type="predicted"/>
<sequence>MSEVSEAVTLVFFSFLMVAAGYEIKRRQQKLRAVYDVLDVETKHIAAGLEQMVQQGELRPYTGETVA</sequence>